<dbReference type="Pfam" id="PF10604">
    <property type="entry name" value="Polyketide_cyc2"/>
    <property type="match status" value="1"/>
</dbReference>
<accession>A0A917QNS0</accession>
<sequence>MRSKIDIQFSVDAGIEQVMDALLAVESLAEWSTNYSDVRVGPRDAQNRPRRVFATAHFMGNADSQVLEYAWEPDAVQWRVVDSSRGSAGGGSIELAEGADGTTLVDYHVELSLPLPIPGLLLKRSLRKVHDDVVANFLDFVEQFPPSEGFVAG</sequence>
<evidence type="ECO:0000313" key="1">
    <source>
        <dbReference type="EMBL" id="GGK60851.1"/>
    </source>
</evidence>
<organism evidence="1 2">
    <name type="scientific">Nocardia camponoti</name>
    <dbReference type="NCBI Taxonomy" id="1616106"/>
    <lineage>
        <taxon>Bacteria</taxon>
        <taxon>Bacillati</taxon>
        <taxon>Actinomycetota</taxon>
        <taxon>Actinomycetes</taxon>
        <taxon>Mycobacteriales</taxon>
        <taxon>Nocardiaceae</taxon>
        <taxon>Nocardia</taxon>
    </lineage>
</organism>
<dbReference type="Proteomes" id="UP000612956">
    <property type="component" value="Unassembled WGS sequence"/>
</dbReference>
<dbReference type="SUPFAM" id="SSF55961">
    <property type="entry name" value="Bet v1-like"/>
    <property type="match status" value="1"/>
</dbReference>
<dbReference type="PANTHER" id="PTHR39683">
    <property type="entry name" value="CONSERVED PROTEIN TB16.3"/>
    <property type="match status" value="1"/>
</dbReference>
<evidence type="ECO:0008006" key="3">
    <source>
        <dbReference type="Google" id="ProtNLM"/>
    </source>
</evidence>
<dbReference type="InterPro" id="IPR019587">
    <property type="entry name" value="Polyketide_cyclase/dehydratase"/>
</dbReference>
<name>A0A917QNS0_9NOCA</name>
<dbReference type="Gene3D" id="3.30.530.20">
    <property type="match status" value="1"/>
</dbReference>
<proteinExistence type="predicted"/>
<reference evidence="1" key="1">
    <citation type="journal article" date="2014" name="Int. J. Syst. Evol. Microbiol.">
        <title>Complete genome sequence of Corynebacterium casei LMG S-19264T (=DSM 44701T), isolated from a smear-ripened cheese.</title>
        <authorList>
            <consortium name="US DOE Joint Genome Institute (JGI-PGF)"/>
            <person name="Walter F."/>
            <person name="Albersmeier A."/>
            <person name="Kalinowski J."/>
            <person name="Ruckert C."/>
        </authorList>
    </citation>
    <scope>NUCLEOTIDE SEQUENCE</scope>
    <source>
        <strain evidence="1">CGMCC 4.7278</strain>
    </source>
</reference>
<dbReference type="InterPro" id="IPR023393">
    <property type="entry name" value="START-like_dom_sf"/>
</dbReference>
<dbReference type="RefSeq" id="WP_188830175.1">
    <property type="nucleotide sequence ID" value="NZ_BMMW01000003.1"/>
</dbReference>
<dbReference type="EMBL" id="BMMW01000003">
    <property type="protein sequence ID" value="GGK60851.1"/>
    <property type="molecule type" value="Genomic_DNA"/>
</dbReference>
<protein>
    <recommendedName>
        <fullName evidence="3">Cyclase</fullName>
    </recommendedName>
</protein>
<comment type="caution">
    <text evidence="1">The sequence shown here is derived from an EMBL/GenBank/DDBJ whole genome shotgun (WGS) entry which is preliminary data.</text>
</comment>
<keyword evidence="2" id="KW-1185">Reference proteome</keyword>
<dbReference type="PANTHER" id="PTHR39683:SF4">
    <property type="entry name" value="COENZYME Q-BINDING PROTEIN COQ10 START DOMAIN-CONTAINING PROTEIN"/>
    <property type="match status" value="1"/>
</dbReference>
<dbReference type="AlphaFoldDB" id="A0A917QNS0"/>
<gene>
    <name evidence="1" type="ORF">GCM10011591_36510</name>
</gene>
<evidence type="ECO:0000313" key="2">
    <source>
        <dbReference type="Proteomes" id="UP000612956"/>
    </source>
</evidence>
<reference evidence="1" key="2">
    <citation type="submission" date="2020-09" db="EMBL/GenBank/DDBJ databases">
        <authorList>
            <person name="Sun Q."/>
            <person name="Zhou Y."/>
        </authorList>
    </citation>
    <scope>NUCLEOTIDE SEQUENCE</scope>
    <source>
        <strain evidence="1">CGMCC 4.7278</strain>
    </source>
</reference>